<proteinExistence type="predicted"/>
<evidence type="ECO:0000313" key="4">
    <source>
        <dbReference type="Proteomes" id="UP000252458"/>
    </source>
</evidence>
<keyword evidence="1" id="KW-0472">Membrane</keyword>
<sequence>MASNSRRSDSGKCSTSGSPITSTLVACIVAGVTIIGGAVIIGGGALYNAITGSSSQSQAKAKPATDAAPCPNDPCKQLNDEVNRAKDVVGKLGGCTPAMRGYDLTVRYNAWLGLAKARSQREQRCWNGGDQGHQQAMADAWAMVGKCKQLMTGV</sequence>
<evidence type="ECO:0000259" key="2">
    <source>
        <dbReference type="Pfam" id="PF15523"/>
    </source>
</evidence>
<evidence type="ECO:0000313" key="3">
    <source>
        <dbReference type="EMBL" id="RBB42512.1"/>
    </source>
</evidence>
<feature type="domain" description="Novel toxin 16" evidence="2">
    <location>
        <begin position="69"/>
        <end position="149"/>
    </location>
</feature>
<dbReference type="EMBL" id="QMFZ01000002">
    <property type="protein sequence ID" value="RBB42512.1"/>
    <property type="molecule type" value="Genomic_DNA"/>
</dbReference>
<comment type="caution">
    <text evidence="3">The sequence shown here is derived from an EMBL/GenBank/DDBJ whole genome shotgun (WGS) entry which is preliminary data.</text>
</comment>
<organism evidence="3 4">
    <name type="scientific">Burkholderia reimsis</name>
    <dbReference type="NCBI Taxonomy" id="2234132"/>
    <lineage>
        <taxon>Bacteria</taxon>
        <taxon>Pseudomonadati</taxon>
        <taxon>Pseudomonadota</taxon>
        <taxon>Betaproteobacteria</taxon>
        <taxon>Burkholderiales</taxon>
        <taxon>Burkholderiaceae</taxon>
        <taxon>Burkholderia</taxon>
    </lineage>
</organism>
<dbReference type="AlphaFoldDB" id="A0A365R1Y7"/>
<protein>
    <recommendedName>
        <fullName evidence="2">Novel toxin 16 domain-containing protein</fullName>
    </recommendedName>
</protein>
<evidence type="ECO:0000256" key="1">
    <source>
        <dbReference type="SAM" id="Phobius"/>
    </source>
</evidence>
<gene>
    <name evidence="3" type="ORF">DPV79_03285</name>
</gene>
<accession>A0A365R1Y7</accession>
<reference evidence="3 4" key="1">
    <citation type="submission" date="2018-06" db="EMBL/GenBank/DDBJ databases">
        <title>Draft genome sequence of Burkholderia reimsis strain BE51 isolated from a French agricultural soil.</title>
        <authorList>
            <person name="Esmaeel Q."/>
        </authorList>
    </citation>
    <scope>NUCLEOTIDE SEQUENCE [LARGE SCALE GENOMIC DNA]</scope>
    <source>
        <strain evidence="3 4">BE51</strain>
    </source>
</reference>
<keyword evidence="4" id="KW-1185">Reference proteome</keyword>
<keyword evidence="1" id="KW-1133">Transmembrane helix</keyword>
<name>A0A365R1Y7_9BURK</name>
<keyword evidence="1" id="KW-0812">Transmembrane</keyword>
<dbReference type="InterPro" id="IPR029118">
    <property type="entry name" value="Ntox16"/>
</dbReference>
<dbReference type="Proteomes" id="UP000252458">
    <property type="component" value="Unassembled WGS sequence"/>
</dbReference>
<feature type="transmembrane region" description="Helical" evidence="1">
    <location>
        <begin position="20"/>
        <end position="50"/>
    </location>
</feature>
<dbReference type="PROSITE" id="PS51257">
    <property type="entry name" value="PROKAR_LIPOPROTEIN"/>
    <property type="match status" value="1"/>
</dbReference>
<dbReference type="Pfam" id="PF15523">
    <property type="entry name" value="Ntox16"/>
    <property type="match status" value="1"/>
</dbReference>